<dbReference type="CDD" id="cd01494">
    <property type="entry name" value="AAT_I"/>
    <property type="match status" value="1"/>
</dbReference>
<dbReference type="Gene3D" id="3.40.640.10">
    <property type="entry name" value="Type I PLP-dependent aspartate aminotransferase-like (Major domain)"/>
    <property type="match status" value="1"/>
</dbReference>
<evidence type="ECO:0000256" key="5">
    <source>
        <dbReference type="ARBA" id="ARBA00022490"/>
    </source>
</evidence>
<comment type="pathway">
    <text evidence="2">Amino-acid biosynthesis; L-serine biosynthesis; L-serine from 3-phospho-D-glycerate: step 2/3.</text>
</comment>
<dbReference type="Gene3D" id="3.90.1150.10">
    <property type="entry name" value="Aspartate Aminotransferase, domain 1"/>
    <property type="match status" value="1"/>
</dbReference>
<evidence type="ECO:0000256" key="8">
    <source>
        <dbReference type="ARBA" id="ARBA00022679"/>
    </source>
</evidence>
<comment type="similarity">
    <text evidence="3">Belongs to the class-V pyridoxal-phosphate-dependent aminotransferase family. SerC subfamily.</text>
</comment>
<evidence type="ECO:0000256" key="2">
    <source>
        <dbReference type="ARBA" id="ARBA00005099"/>
    </source>
</evidence>
<dbReference type="Proteomes" id="UP000580654">
    <property type="component" value="Unassembled WGS sequence"/>
</dbReference>
<evidence type="ECO:0000256" key="11">
    <source>
        <dbReference type="ARBA" id="ARBA00049007"/>
    </source>
</evidence>
<evidence type="ECO:0000256" key="3">
    <source>
        <dbReference type="ARBA" id="ARBA00006904"/>
    </source>
</evidence>
<dbReference type="SUPFAM" id="SSF53383">
    <property type="entry name" value="PLP-dependent transferases"/>
    <property type="match status" value="1"/>
</dbReference>
<keyword evidence="14" id="KW-1185">Reference proteome</keyword>
<comment type="cofactor">
    <cofactor evidence="1">
        <name>pyridoxal 5'-phosphate</name>
        <dbReference type="ChEBI" id="CHEBI:597326"/>
    </cofactor>
</comment>
<dbReference type="InterPro" id="IPR015422">
    <property type="entry name" value="PyrdxlP-dep_Trfase_small"/>
</dbReference>
<keyword evidence="8 13" id="KW-0808">Transferase</keyword>
<dbReference type="GO" id="GO:0019265">
    <property type="term" value="P:glycine biosynthetic process, by transamination of glyoxylate"/>
    <property type="evidence" value="ECO:0007669"/>
    <property type="project" value="TreeGrafter"/>
</dbReference>
<dbReference type="InterPro" id="IPR015421">
    <property type="entry name" value="PyrdxlP-dep_Trfase_major"/>
</dbReference>
<dbReference type="GO" id="GO:0006564">
    <property type="term" value="P:L-serine biosynthetic process"/>
    <property type="evidence" value="ECO:0007669"/>
    <property type="project" value="UniProtKB-KW"/>
</dbReference>
<evidence type="ECO:0000313" key="14">
    <source>
        <dbReference type="Proteomes" id="UP000580654"/>
    </source>
</evidence>
<dbReference type="InterPro" id="IPR022278">
    <property type="entry name" value="Pser_aminoTfrase"/>
</dbReference>
<keyword evidence="10" id="KW-0718">Serine biosynthesis</keyword>
<dbReference type="InterPro" id="IPR006271">
    <property type="entry name" value="Pser_aminoTfrase_methanosarc"/>
</dbReference>
<evidence type="ECO:0000256" key="7">
    <source>
        <dbReference type="ARBA" id="ARBA00022605"/>
    </source>
</evidence>
<dbReference type="UniPathway" id="UPA00135">
    <property type="reaction ID" value="UER00197"/>
</dbReference>
<organism evidence="13 14">
    <name type="scientific">Muricoccus pecuniae</name>
    <dbReference type="NCBI Taxonomy" id="693023"/>
    <lineage>
        <taxon>Bacteria</taxon>
        <taxon>Pseudomonadati</taxon>
        <taxon>Pseudomonadota</taxon>
        <taxon>Alphaproteobacteria</taxon>
        <taxon>Acetobacterales</taxon>
        <taxon>Roseomonadaceae</taxon>
        <taxon>Muricoccus</taxon>
    </lineage>
</organism>
<keyword evidence="6 13" id="KW-0032">Aminotransferase</keyword>
<evidence type="ECO:0000256" key="1">
    <source>
        <dbReference type="ARBA" id="ARBA00001933"/>
    </source>
</evidence>
<dbReference type="RefSeq" id="WP_246418403.1">
    <property type="nucleotide sequence ID" value="NZ_JACIJD010000012.1"/>
</dbReference>
<evidence type="ECO:0000256" key="10">
    <source>
        <dbReference type="ARBA" id="ARBA00023299"/>
    </source>
</evidence>
<evidence type="ECO:0000256" key="4">
    <source>
        <dbReference type="ARBA" id="ARBA00013030"/>
    </source>
</evidence>
<keyword evidence="5" id="KW-0963">Cytoplasm</keyword>
<dbReference type="PIRSF" id="PIRSF000525">
    <property type="entry name" value="SerC"/>
    <property type="match status" value="1"/>
</dbReference>
<comment type="catalytic activity">
    <reaction evidence="11">
        <text>O-phospho-L-serine + 2-oxoglutarate = 3-phosphooxypyruvate + L-glutamate</text>
        <dbReference type="Rhea" id="RHEA:14329"/>
        <dbReference type="ChEBI" id="CHEBI:16810"/>
        <dbReference type="ChEBI" id="CHEBI:18110"/>
        <dbReference type="ChEBI" id="CHEBI:29985"/>
        <dbReference type="ChEBI" id="CHEBI:57524"/>
        <dbReference type="EC" id="2.6.1.52"/>
    </reaction>
</comment>
<keyword evidence="9" id="KW-0663">Pyridoxal phosphate</keyword>
<evidence type="ECO:0000256" key="6">
    <source>
        <dbReference type="ARBA" id="ARBA00022576"/>
    </source>
</evidence>
<dbReference type="PANTHER" id="PTHR21152:SF40">
    <property type="entry name" value="ALANINE--GLYOXYLATE AMINOTRANSFERASE"/>
    <property type="match status" value="1"/>
</dbReference>
<dbReference type="EC" id="2.6.1.52" evidence="4"/>
<dbReference type="EMBL" id="JACIJD010000012">
    <property type="protein sequence ID" value="MBB5694828.1"/>
    <property type="molecule type" value="Genomic_DNA"/>
</dbReference>
<name>A0A840Y131_9PROT</name>
<proteinExistence type="inferred from homology"/>
<dbReference type="NCBIfam" id="NF002841">
    <property type="entry name" value="PRK03080.1-2"/>
    <property type="match status" value="1"/>
</dbReference>
<evidence type="ECO:0000256" key="12">
    <source>
        <dbReference type="SAM" id="MobiDB-lite"/>
    </source>
</evidence>
<evidence type="ECO:0000313" key="13">
    <source>
        <dbReference type="EMBL" id="MBB5694828.1"/>
    </source>
</evidence>
<dbReference type="GO" id="GO:0004760">
    <property type="term" value="F:L-serine-pyruvate transaminase activity"/>
    <property type="evidence" value="ECO:0007669"/>
    <property type="project" value="TreeGrafter"/>
</dbReference>
<reference evidence="13 14" key="1">
    <citation type="submission" date="2020-08" db="EMBL/GenBank/DDBJ databases">
        <title>Genomic Encyclopedia of Type Strains, Phase IV (KMG-IV): sequencing the most valuable type-strain genomes for metagenomic binning, comparative biology and taxonomic classification.</title>
        <authorList>
            <person name="Goeker M."/>
        </authorList>
    </citation>
    <scope>NUCLEOTIDE SEQUENCE [LARGE SCALE GENOMIC DNA]</scope>
    <source>
        <strain evidence="13 14">DSM 25622</strain>
    </source>
</reference>
<comment type="caution">
    <text evidence="13">The sequence shown here is derived from an EMBL/GenBank/DDBJ whole genome shotgun (WGS) entry which is preliminary data.</text>
</comment>
<dbReference type="PANTHER" id="PTHR21152">
    <property type="entry name" value="AMINOTRANSFERASE CLASS V"/>
    <property type="match status" value="1"/>
</dbReference>
<dbReference type="InterPro" id="IPR015424">
    <property type="entry name" value="PyrdxlP-dep_Trfase"/>
</dbReference>
<gene>
    <name evidence="13" type="ORF">FHS87_002880</name>
</gene>
<dbReference type="NCBIfam" id="TIGR01365">
    <property type="entry name" value="serC_2"/>
    <property type="match status" value="1"/>
</dbReference>
<dbReference type="GO" id="GO:0008453">
    <property type="term" value="F:alanine-glyoxylate transaminase activity"/>
    <property type="evidence" value="ECO:0007669"/>
    <property type="project" value="TreeGrafter"/>
</dbReference>
<accession>A0A840Y131</accession>
<protein>
    <recommendedName>
        <fullName evidence="4">phosphoserine transaminase</fullName>
        <ecNumber evidence="4">2.6.1.52</ecNumber>
    </recommendedName>
</protein>
<evidence type="ECO:0000256" key="9">
    <source>
        <dbReference type="ARBA" id="ARBA00022898"/>
    </source>
</evidence>
<feature type="region of interest" description="Disordered" evidence="12">
    <location>
        <begin position="1"/>
        <end position="24"/>
    </location>
</feature>
<sequence length="402" mass="42966">MAAASGEMGAARPEERPRNPCFSSGPCAKRPGWSLAALEGAMLGRSHRAAEPKARIAEVIERSKALLGMPADWRLGVVPASDTGAVEMILWSVLGTRGVDVLVWESFSKEWATDIVQQLRLGDARIREAAYGRLPALDPVDPARDAVFVWNGTTSGVRLADADFISDEREGLAICDATSAAFAMRLPWEKLDVVTWSWQKVLGGEAAHGMLALSPRAVARLEATNPGRPLPKIFRLTKGGKLIEGIFQGDTINTPSMLCVEDALDGLRWAESIGGLDALIARSEANLAAVAGWVAHSGWADFLAVEEATRSCTSICLTITVPWFKAMDAAGQARAAKRLAAILEEEGVALDIASYRDAPPGLRIWGGATVETSDIEALLPWLDWAFAELAVELAREEAGSAG</sequence>
<dbReference type="AlphaFoldDB" id="A0A840Y131"/>
<dbReference type="GO" id="GO:0004648">
    <property type="term" value="F:O-phospho-L-serine:2-oxoglutarate aminotransferase activity"/>
    <property type="evidence" value="ECO:0007669"/>
    <property type="project" value="UniProtKB-EC"/>
</dbReference>
<keyword evidence="7" id="KW-0028">Amino-acid biosynthesis</keyword>